<evidence type="ECO:0000313" key="4">
    <source>
        <dbReference type="Proteomes" id="UP000199800"/>
    </source>
</evidence>
<sequence length="1368" mass="161161">MNSRWQMNRIGLVDFWYYDEEEFYFLDGRMLLRGSNGSGKSVTMQSFIPLLLDGNMRPERLDPFGSNARKMKNYLLEENDVREERTGYLYMEFKRMDTDAYLTIGIGMRARKNKELDTWYFCILDGRRANKDFPLYKAGKTKLSFTKQELKNRIGDGGRVMETQREYMEMVNKQIFGFDTIEEYKELIDLLIQLRTPKLSKDFKPSILNEILGSSLAPLSEDDLRPMSEAIENMDNLKMDLDGLKESFQAVNKIKKEYEKYNQAVLRDKAKAFLQVTKECVKQEQEKNRLEEQLGQSRNQYEAARNRVEELKGEQQVLEKKKNSLSSSNIHGLAEEKHKLAEDLAENKRKLQEKDKSYSSKKEQQIEIENKQREEEDRAYQFQQEMREFLEEMEAYHENLDLLEFPFMKRDLMDSPEKDYDYGTHQSMVEKLREQLEKGKQKLEEMNLTRQNYDRVLKQLEDSRIRRDRCETTYYQTDNQLTEIKSELVEKIHRWNQENQYLVLDANTLQQMEGMIQVFSMEHDFDDVRKMMRDPFFKVEQNFNNEMYVIERNLQDLQKVMEQTREELKEWEGKTDPEPECQEEVRENRKQLKEKNIPFTPFYKVVDFKEELSQDRANRLEEALLQMGILNALIIPKEFQKTVLGMENGGCDRYLFGDASKVKENLHSLFQIECLSDSAFYQQVSDILGEVAIVRCDQMAQEMEGCTGIAEDGTYRMGIVTGTVTGTYTAKYIGANAREQFCREMVEKLKKKLEQEKGEESILLESQQEKKVQLEKLSQEQAGFPKDADLRVAMKALEDARHALDRSQAEVKQQEEREQQEAKKLKDIRTKAQELADKVHLAPSLDIFQEALEDSRQYQQAFHKLQMSHNKYQNSTQNRKTFSEQLENIQQDLEELLGDLNMLKNVEKQLKAQLQSVTEQLNIQGYEELKAELEQCINRLREIPKDLEQHIRNHEKLENEIRQTEQGRNQILEKIKQTKAEVTKAEEMFLMELQLQYVPLENIQGQMNCMEKAGCCLKEIDVSFDGRTEEFQQKLQNVFYENKSSLNDYNLSLEPAFIVDSEEGSIRKRLDIKAKYQYSSVNFLELSQRMEHAIEEKENILSEKDRELFEDILANTVSRKIRAKIYKSMEWVSKMNEHMGKMRTSSGLTLSLKWKPKRAEHEGQLDTSKLVDLLKQDTEIMREEEFTKLSSHFRSKIAEARKVLEQKENVKSFHMIVKEVLDYRKWFEFTLECKKTGENKKELTNRVFFTFSGGEKAMSMYVPLFSAVASKYDGARTDAPRLISLDEAFAGVDEMNIQDMFRLMVEFEFNFIINSQILYGDYETVPSLAIYQLLRPGNVKYVTVISFVWNGKQREYVESVGERVEQQS</sequence>
<feature type="coiled-coil region" evidence="1">
    <location>
        <begin position="872"/>
        <end position="988"/>
    </location>
</feature>
<organism evidence="3 4">
    <name type="scientific">[Clostridium] polysaccharolyticum</name>
    <dbReference type="NCBI Taxonomy" id="29364"/>
    <lineage>
        <taxon>Bacteria</taxon>
        <taxon>Bacillati</taxon>
        <taxon>Bacillota</taxon>
        <taxon>Clostridia</taxon>
        <taxon>Lachnospirales</taxon>
        <taxon>Lachnospiraceae</taxon>
    </lineage>
</organism>
<keyword evidence="1" id="KW-0175">Coiled coil</keyword>
<dbReference type="Pfam" id="PF13558">
    <property type="entry name" value="SbcC_Walker_B"/>
    <property type="match status" value="1"/>
</dbReference>
<proteinExistence type="predicted"/>
<dbReference type="STRING" id="29364.SAMN04487772_104129"/>
<evidence type="ECO:0000313" key="3">
    <source>
        <dbReference type="EMBL" id="SES85635.1"/>
    </source>
</evidence>
<gene>
    <name evidence="3" type="ORF">SAMN04487772_104129</name>
</gene>
<dbReference type="NCBIfam" id="TIGR02680">
    <property type="entry name" value="TIGR02680 family protein"/>
    <property type="match status" value="1"/>
</dbReference>
<evidence type="ECO:0000256" key="1">
    <source>
        <dbReference type="SAM" id="Coils"/>
    </source>
</evidence>
<accession>A0A1H9ZV30</accession>
<feature type="coiled-coil region" evidence="1">
    <location>
        <begin position="429"/>
        <end position="463"/>
    </location>
</feature>
<feature type="region of interest" description="Disordered" evidence="2">
    <location>
        <begin position="350"/>
        <end position="377"/>
    </location>
</feature>
<name>A0A1H9ZV30_9FIRM</name>
<keyword evidence="4" id="KW-1185">Reference proteome</keyword>
<feature type="region of interest" description="Disordered" evidence="2">
    <location>
        <begin position="805"/>
        <end position="824"/>
    </location>
</feature>
<evidence type="ECO:0000256" key="2">
    <source>
        <dbReference type="SAM" id="MobiDB-lite"/>
    </source>
</evidence>
<dbReference type="EMBL" id="FOHN01000004">
    <property type="protein sequence ID" value="SES85635.1"/>
    <property type="molecule type" value="Genomic_DNA"/>
</dbReference>
<feature type="coiled-coil region" evidence="1">
    <location>
        <begin position="547"/>
        <end position="574"/>
    </location>
</feature>
<protein>
    <submittedName>
        <fullName evidence="3">TIGR02680 family protein</fullName>
    </submittedName>
</protein>
<dbReference type="RefSeq" id="WP_177180619.1">
    <property type="nucleotide sequence ID" value="NZ_FOHN01000004.1"/>
</dbReference>
<feature type="region of interest" description="Disordered" evidence="2">
    <location>
        <begin position="314"/>
        <end position="334"/>
    </location>
</feature>
<dbReference type="Proteomes" id="UP000199800">
    <property type="component" value="Unassembled WGS sequence"/>
</dbReference>
<reference evidence="3 4" key="1">
    <citation type="submission" date="2016-10" db="EMBL/GenBank/DDBJ databases">
        <authorList>
            <person name="de Groot N.N."/>
        </authorList>
    </citation>
    <scope>NUCLEOTIDE SEQUENCE [LARGE SCALE GENOMIC DNA]</scope>
    <source>
        <strain evidence="3 4">DSM 1801</strain>
    </source>
</reference>
<dbReference type="InterPro" id="IPR013496">
    <property type="entry name" value="CHP02680"/>
</dbReference>
<dbReference type="Gene3D" id="3.40.50.300">
    <property type="entry name" value="P-loop containing nucleotide triphosphate hydrolases"/>
    <property type="match status" value="1"/>
</dbReference>
<dbReference type="InterPro" id="IPR027417">
    <property type="entry name" value="P-loop_NTPase"/>
</dbReference>
<dbReference type="SUPFAM" id="SSF52540">
    <property type="entry name" value="P-loop containing nucleoside triphosphate hydrolases"/>
    <property type="match status" value="1"/>
</dbReference>